<evidence type="ECO:0000313" key="4">
    <source>
        <dbReference type="Proteomes" id="UP001390339"/>
    </source>
</evidence>
<comment type="caution">
    <text evidence="3">The sequence shown here is derived from an EMBL/GenBank/DDBJ whole genome shotgun (WGS) entry which is preliminary data.</text>
</comment>
<feature type="compositionally biased region" description="Low complexity" evidence="1">
    <location>
        <begin position="15"/>
        <end position="25"/>
    </location>
</feature>
<feature type="transmembrane region" description="Helical" evidence="2">
    <location>
        <begin position="78"/>
        <end position="98"/>
    </location>
</feature>
<proteinExistence type="predicted"/>
<gene>
    <name evidence="3" type="ORF">PGQ11_001008</name>
</gene>
<reference evidence="3 4" key="1">
    <citation type="journal article" date="2024" name="IMA Fungus">
        <title>Apiospora arundinis, a panoply of carbohydrate-active enzymes and secondary metabolites.</title>
        <authorList>
            <person name="Sorensen T."/>
            <person name="Petersen C."/>
            <person name="Muurmann A.T."/>
            <person name="Christiansen J.V."/>
            <person name="Brundto M.L."/>
            <person name="Overgaard C.K."/>
            <person name="Boysen A.T."/>
            <person name="Wollenberg R.D."/>
            <person name="Larsen T.O."/>
            <person name="Sorensen J.L."/>
            <person name="Nielsen K.L."/>
            <person name="Sondergaard T.E."/>
        </authorList>
    </citation>
    <scope>NUCLEOTIDE SEQUENCE [LARGE SCALE GENOMIC DNA]</scope>
    <source>
        <strain evidence="3 4">AAU 773</strain>
    </source>
</reference>
<evidence type="ECO:0000256" key="1">
    <source>
        <dbReference type="SAM" id="MobiDB-lite"/>
    </source>
</evidence>
<name>A0ABR2JLT9_9PEZI</name>
<organism evidence="3 4">
    <name type="scientific">Apiospora arundinis</name>
    <dbReference type="NCBI Taxonomy" id="335852"/>
    <lineage>
        <taxon>Eukaryota</taxon>
        <taxon>Fungi</taxon>
        <taxon>Dikarya</taxon>
        <taxon>Ascomycota</taxon>
        <taxon>Pezizomycotina</taxon>
        <taxon>Sordariomycetes</taxon>
        <taxon>Xylariomycetidae</taxon>
        <taxon>Amphisphaeriales</taxon>
        <taxon>Apiosporaceae</taxon>
        <taxon>Apiospora</taxon>
    </lineage>
</organism>
<keyword evidence="2" id="KW-0812">Transmembrane</keyword>
<keyword evidence="2" id="KW-1133">Transmembrane helix</keyword>
<dbReference type="Proteomes" id="UP001390339">
    <property type="component" value="Unassembled WGS sequence"/>
</dbReference>
<dbReference type="EMBL" id="JAPCWZ010000001">
    <property type="protein sequence ID" value="KAK8879714.1"/>
    <property type="molecule type" value="Genomic_DNA"/>
</dbReference>
<keyword evidence="2" id="KW-0472">Membrane</keyword>
<accession>A0ABR2JLT9</accession>
<protein>
    <submittedName>
        <fullName evidence="3">Uncharacterized protein</fullName>
    </submittedName>
</protein>
<sequence length="373" mass="42366">MAKQRKLAKSPLANSTSASTSTKSSSTKKRGGNVSSGKPPAPLQFAPAELKPLLETLEEKHAYIFHVDDKPAAFKGKIFAIPVLMNIAIVFLFAWRLYVMGHWYLQLIGSTLGYPNETTMVAAEHDFWEEVMPEIARRSGHFLVDTCLIVFVWPWPVEFFMGTRHGNPVNWRWHVGFRKDEVVVRRSRVSWSAQALKADVASKTNEKGRDLVVAHVAMATMPEYLRDKTGYLMMNKTWDLDWGVMVDATKMVDRKMAPLDTFRLLALVHSEEFGWLAINLGDAGTGAPEVSPEQDERRRQIFLFRDALSALGKEDLFFRWIEMVQFETSRPEGFTPERQEIVAQEVRDLFGKEGINFDDFWKESVGSDGIAGM</sequence>
<keyword evidence="4" id="KW-1185">Reference proteome</keyword>
<evidence type="ECO:0000313" key="3">
    <source>
        <dbReference type="EMBL" id="KAK8879714.1"/>
    </source>
</evidence>
<feature type="region of interest" description="Disordered" evidence="1">
    <location>
        <begin position="1"/>
        <end position="44"/>
    </location>
</feature>
<evidence type="ECO:0000256" key="2">
    <source>
        <dbReference type="SAM" id="Phobius"/>
    </source>
</evidence>